<gene>
    <name evidence="1" type="ORF">HaLaN_19609</name>
</gene>
<keyword evidence="2" id="KW-1185">Reference proteome</keyword>
<proteinExistence type="predicted"/>
<dbReference type="EMBL" id="BLLF01001986">
    <property type="protein sequence ID" value="GFH22185.1"/>
    <property type="molecule type" value="Genomic_DNA"/>
</dbReference>
<protein>
    <submittedName>
        <fullName evidence="1">Uncharacterized protein</fullName>
    </submittedName>
</protein>
<sequence length="80" mass="8243">MRQSRCRRVARVQSTCAQAQPRRADTLLVCGLAHESQAQQSAAWLLTSAVASLAPGGSARSAAPAEGTRGLGSCSCKCAL</sequence>
<evidence type="ECO:0000313" key="2">
    <source>
        <dbReference type="Proteomes" id="UP000485058"/>
    </source>
</evidence>
<feature type="non-terminal residue" evidence="1">
    <location>
        <position position="1"/>
    </location>
</feature>
<comment type="caution">
    <text evidence="1">The sequence shown here is derived from an EMBL/GenBank/DDBJ whole genome shotgun (WGS) entry which is preliminary data.</text>
</comment>
<dbReference type="AlphaFoldDB" id="A0A699ZJK8"/>
<name>A0A699ZJK8_HAELA</name>
<reference evidence="1 2" key="1">
    <citation type="submission" date="2020-02" db="EMBL/GenBank/DDBJ databases">
        <title>Draft genome sequence of Haematococcus lacustris strain NIES-144.</title>
        <authorList>
            <person name="Morimoto D."/>
            <person name="Nakagawa S."/>
            <person name="Yoshida T."/>
            <person name="Sawayama S."/>
        </authorList>
    </citation>
    <scope>NUCLEOTIDE SEQUENCE [LARGE SCALE GENOMIC DNA]</scope>
    <source>
        <strain evidence="1 2">NIES-144</strain>
    </source>
</reference>
<accession>A0A699ZJK8</accession>
<dbReference type="Proteomes" id="UP000485058">
    <property type="component" value="Unassembled WGS sequence"/>
</dbReference>
<evidence type="ECO:0000313" key="1">
    <source>
        <dbReference type="EMBL" id="GFH22185.1"/>
    </source>
</evidence>
<organism evidence="1 2">
    <name type="scientific">Haematococcus lacustris</name>
    <name type="common">Green alga</name>
    <name type="synonym">Haematococcus pluvialis</name>
    <dbReference type="NCBI Taxonomy" id="44745"/>
    <lineage>
        <taxon>Eukaryota</taxon>
        <taxon>Viridiplantae</taxon>
        <taxon>Chlorophyta</taxon>
        <taxon>core chlorophytes</taxon>
        <taxon>Chlorophyceae</taxon>
        <taxon>CS clade</taxon>
        <taxon>Chlamydomonadales</taxon>
        <taxon>Haematococcaceae</taxon>
        <taxon>Haematococcus</taxon>
    </lineage>
</organism>